<dbReference type="Pfam" id="PF01895">
    <property type="entry name" value="PhoU"/>
    <property type="match status" value="2"/>
</dbReference>
<keyword evidence="5 6" id="KW-0472">Membrane</keyword>
<dbReference type="GO" id="GO:0005886">
    <property type="term" value="C:plasma membrane"/>
    <property type="evidence" value="ECO:0007669"/>
    <property type="project" value="UniProtKB-SubCell"/>
</dbReference>
<dbReference type="NCBIfam" id="NF037997">
    <property type="entry name" value="Na_Pi_symport"/>
    <property type="match status" value="1"/>
</dbReference>
<keyword evidence="3 6" id="KW-0812">Transmembrane</keyword>
<evidence type="ECO:0000256" key="4">
    <source>
        <dbReference type="ARBA" id="ARBA00022989"/>
    </source>
</evidence>
<dbReference type="PANTHER" id="PTHR10010:SF46">
    <property type="entry name" value="SODIUM-DEPENDENT PHOSPHATE TRANSPORT PROTEIN 2B"/>
    <property type="match status" value="1"/>
</dbReference>
<dbReference type="EMBL" id="CP063362">
    <property type="protein sequence ID" value="QRG08681.1"/>
    <property type="molecule type" value="Genomic_DNA"/>
</dbReference>
<feature type="domain" description="PhoU" evidence="7">
    <location>
        <begin position="451"/>
        <end position="528"/>
    </location>
</feature>
<dbReference type="InterPro" id="IPR026022">
    <property type="entry name" value="PhoU_dom"/>
</dbReference>
<evidence type="ECO:0000256" key="6">
    <source>
        <dbReference type="SAM" id="Phobius"/>
    </source>
</evidence>
<evidence type="ECO:0000256" key="1">
    <source>
        <dbReference type="ARBA" id="ARBA00004651"/>
    </source>
</evidence>
<evidence type="ECO:0000313" key="8">
    <source>
        <dbReference type="EMBL" id="QRG08681.1"/>
    </source>
</evidence>
<keyword evidence="2" id="KW-1003">Cell membrane</keyword>
<proteinExistence type="predicted"/>
<feature type="transmembrane region" description="Helical" evidence="6">
    <location>
        <begin position="173"/>
        <end position="199"/>
    </location>
</feature>
<dbReference type="SUPFAM" id="SSF109755">
    <property type="entry name" value="PhoU-like"/>
    <property type="match status" value="1"/>
</dbReference>
<evidence type="ECO:0000256" key="2">
    <source>
        <dbReference type="ARBA" id="ARBA00022475"/>
    </source>
</evidence>
<dbReference type="KEGG" id="xdi:EZH22_10580"/>
<dbReference type="AlphaFoldDB" id="A0A974SJQ3"/>
<feature type="domain" description="PhoU" evidence="7">
    <location>
        <begin position="339"/>
        <end position="420"/>
    </location>
</feature>
<feature type="transmembrane region" description="Helical" evidence="6">
    <location>
        <begin position="265"/>
        <end position="295"/>
    </location>
</feature>
<dbReference type="InterPro" id="IPR038078">
    <property type="entry name" value="PhoU-like_sf"/>
</dbReference>
<comment type="subcellular location">
    <subcellularLocation>
        <location evidence="1">Cell membrane</location>
        <topology evidence="1">Multi-pass membrane protein</topology>
    </subcellularLocation>
</comment>
<dbReference type="GO" id="GO:0005436">
    <property type="term" value="F:sodium:phosphate symporter activity"/>
    <property type="evidence" value="ECO:0007669"/>
    <property type="project" value="InterPro"/>
</dbReference>
<feature type="transmembrane region" description="Helical" evidence="6">
    <location>
        <begin position="48"/>
        <end position="70"/>
    </location>
</feature>
<gene>
    <name evidence="8" type="ORF">EZH22_10580</name>
</gene>
<dbReference type="Pfam" id="PF02690">
    <property type="entry name" value="Na_Pi_cotrans"/>
    <property type="match status" value="2"/>
</dbReference>
<accession>A0A974SJQ3</accession>
<evidence type="ECO:0000259" key="7">
    <source>
        <dbReference type="Pfam" id="PF01895"/>
    </source>
</evidence>
<feature type="transmembrane region" description="Helical" evidence="6">
    <location>
        <begin position="211"/>
        <end position="231"/>
    </location>
</feature>
<dbReference type="RefSeq" id="WP_203195595.1">
    <property type="nucleotide sequence ID" value="NZ_CP063362.1"/>
</dbReference>
<name>A0A974SJQ3_9HYPH</name>
<feature type="transmembrane region" description="Helical" evidence="6">
    <location>
        <begin position="135"/>
        <end position="153"/>
    </location>
</feature>
<dbReference type="GO" id="GO:0044341">
    <property type="term" value="P:sodium-dependent phosphate transport"/>
    <property type="evidence" value="ECO:0007669"/>
    <property type="project" value="InterPro"/>
</dbReference>
<organism evidence="8 9">
    <name type="scientific">Xanthobacter dioxanivorans</name>
    <dbReference type="NCBI Taxonomy" id="2528964"/>
    <lineage>
        <taxon>Bacteria</taxon>
        <taxon>Pseudomonadati</taxon>
        <taxon>Pseudomonadota</taxon>
        <taxon>Alphaproteobacteria</taxon>
        <taxon>Hyphomicrobiales</taxon>
        <taxon>Xanthobacteraceae</taxon>
        <taxon>Xanthobacter</taxon>
    </lineage>
</organism>
<sequence>MNSLVIDLAGAVCLLLWGLRTVRRGVSDAFGPRLKHWIAAGTRNRGIAFGVGLITTIALQSSTTTALMTASFAERMLISIAMAQAVMLGANVGTGLAAWLFVLGAPWLAPATVMTGFVVFTVGRSTRAVATGRAILGLGLVLLALHMLAQATAPMRGSPAFQMLLTTLADAPLLMMLTGAGLAALTSSSLAIVLLVASLNLGGVLAPAPSIAIVLGANLGGAVGPVIATLGDGPLSRRVPLGNLGVRAIGCCAVLPFADHVAQGLLAVGVGAAALAVDAHILFNLLLAGIFLPLIGPLASAMGRLLPEPPVKEDGPRYLDASTLDTPGVALACAARETLRIGDRIISMLDCSLEALRTDDIQRCARLSSLEDEVDKLQSAVKLFLAELDRRPLSDEQTRRSSEIMAYAINLEHIGDILEKSVRELAEKKIKYQLSFSPAGLAEISAFYVSTIENLQLAQSLFLSREPSLARRLFELKVDVRRMEERSMESHFARLREKQPESMQTSALHLDLLRDLKRINAHIASIASPILKRSGDLLDSRLVG</sequence>
<keyword evidence="9" id="KW-1185">Reference proteome</keyword>
<keyword evidence="4 6" id="KW-1133">Transmembrane helix</keyword>
<feature type="transmembrane region" description="Helical" evidence="6">
    <location>
        <begin position="107"/>
        <end position="123"/>
    </location>
</feature>
<dbReference type="Proteomes" id="UP000596427">
    <property type="component" value="Chromosome"/>
</dbReference>
<protein>
    <submittedName>
        <fullName evidence="8">Na/Pi cotransporter family protein</fullName>
    </submittedName>
</protein>
<dbReference type="Gene3D" id="1.20.58.220">
    <property type="entry name" value="Phosphate transport system protein phou homolog 2, domain 2"/>
    <property type="match status" value="1"/>
</dbReference>
<evidence type="ECO:0000313" key="9">
    <source>
        <dbReference type="Proteomes" id="UP000596427"/>
    </source>
</evidence>
<evidence type="ECO:0000256" key="3">
    <source>
        <dbReference type="ARBA" id="ARBA00022692"/>
    </source>
</evidence>
<reference evidence="8 9" key="1">
    <citation type="submission" date="2020-10" db="EMBL/GenBank/DDBJ databases">
        <title>Degradation of 1,4-Dioxane by Xanthobacter sp. YN2, via a Novel Group-2 Soluble Di-Iron Monooxygenase.</title>
        <authorList>
            <person name="Ma F."/>
            <person name="Wang Y."/>
            <person name="Yang J."/>
            <person name="Guo H."/>
            <person name="Su D."/>
            <person name="Yu L."/>
        </authorList>
    </citation>
    <scope>NUCLEOTIDE SEQUENCE [LARGE SCALE GENOMIC DNA]</scope>
    <source>
        <strain evidence="8 9">YN2</strain>
    </source>
</reference>
<evidence type="ECO:0000256" key="5">
    <source>
        <dbReference type="ARBA" id="ARBA00023136"/>
    </source>
</evidence>
<dbReference type="PANTHER" id="PTHR10010">
    <property type="entry name" value="SOLUTE CARRIER FAMILY 34 SODIUM PHOSPHATE , MEMBER 2-RELATED"/>
    <property type="match status" value="1"/>
</dbReference>
<dbReference type="InterPro" id="IPR003841">
    <property type="entry name" value="Na/Pi_transpt"/>
</dbReference>